<dbReference type="STRING" id="647171.MetfoDRAFT_1955"/>
<accession>H1L1N1</accession>
<dbReference type="AlphaFoldDB" id="H1L1N1"/>
<organism evidence="1 2">
    <name type="scientific">Methanotorris formicicus Mc-S-70</name>
    <dbReference type="NCBI Taxonomy" id="647171"/>
    <lineage>
        <taxon>Archaea</taxon>
        <taxon>Methanobacteriati</taxon>
        <taxon>Methanobacteriota</taxon>
        <taxon>Methanomada group</taxon>
        <taxon>Methanococci</taxon>
        <taxon>Methanococcales</taxon>
        <taxon>Methanocaldococcaceae</taxon>
        <taxon>Methanotorris</taxon>
    </lineage>
</organism>
<evidence type="ECO:0000313" key="2">
    <source>
        <dbReference type="Proteomes" id="UP000003706"/>
    </source>
</evidence>
<proteinExistence type="predicted"/>
<comment type="caution">
    <text evidence="1">The sequence shown here is derived from an EMBL/GenBank/DDBJ whole genome shotgun (WGS) entry which is preliminary data.</text>
</comment>
<evidence type="ECO:0000313" key="1">
    <source>
        <dbReference type="EMBL" id="EHP83600.1"/>
    </source>
</evidence>
<dbReference type="Proteomes" id="UP000003706">
    <property type="component" value="Unassembled WGS sequence"/>
</dbReference>
<dbReference type="RefSeq" id="WP_007045374.1">
    <property type="nucleotide sequence ID" value="NZ_AGJL01000089.1"/>
</dbReference>
<reference evidence="1 2" key="1">
    <citation type="submission" date="2011-09" db="EMBL/GenBank/DDBJ databases">
        <title>The draft genome of Methanotorris formicicus Mc-S-70.</title>
        <authorList>
            <consortium name="US DOE Joint Genome Institute (JGI-PGF)"/>
            <person name="Lucas S."/>
            <person name="Han J."/>
            <person name="Lapidus A."/>
            <person name="Cheng J.-F."/>
            <person name="Goodwin L."/>
            <person name="Pitluck S."/>
            <person name="Peters L."/>
            <person name="Land M.L."/>
            <person name="Hauser L."/>
            <person name="Sieprawska-Lupa M."/>
            <person name="Takai K."/>
            <person name="Miyazaki J."/>
            <person name="Whitman W."/>
            <person name="Woyke T.J."/>
        </authorList>
    </citation>
    <scope>NUCLEOTIDE SEQUENCE [LARGE SCALE GENOMIC DNA]</scope>
    <source>
        <strain evidence="1 2">Mc-S-70</strain>
    </source>
</reference>
<dbReference type="EMBL" id="AGJL01000089">
    <property type="protein sequence ID" value="EHP83600.1"/>
    <property type="molecule type" value="Genomic_DNA"/>
</dbReference>
<keyword evidence="2" id="KW-1185">Reference proteome</keyword>
<sequence>MQVILTPKETPDISIEADVITPDNFTNKSKGEIESLLVWQGPNKYPISEFFDVEVGSDDSEDVTIITDSVITRILSLLALYCTL</sequence>
<name>H1L1N1_9EURY</name>
<protein>
    <submittedName>
        <fullName evidence="1">Formylmethanofuran dehydrogenase subunit C</fullName>
    </submittedName>
</protein>
<gene>
    <name evidence="1" type="ORF">MetfoDRAFT_1955</name>
</gene>